<comment type="caution">
    <text evidence="1">The sequence shown here is derived from an EMBL/GenBank/DDBJ whole genome shotgun (WGS) entry which is preliminary data.</text>
</comment>
<dbReference type="AlphaFoldDB" id="A0A9D1GC55"/>
<sequence length="233" mass="28185">MKIRKEFYLPNKGVLSLYNISYLESDFNLVIKNISDSLKYEASVELYNSISSKLYSFKDNDSLGNDLKMIFSDLKTRSEEKKEKPFYKFKDMMLADEFIEYLTPIDYNYQSYLQLFHQINTNSITYQESLYGLSFPTNVVTFDKISNFLNSDNIDKYQKYLREYLQVFNFEYREVYSKEELIKEELNRIIKSDFRNLFSNKYFLEKQIEEEYHRKEEIAKTNERILKLGFAYK</sequence>
<name>A0A9D1GC55_9FIRM</name>
<evidence type="ECO:0000313" key="2">
    <source>
        <dbReference type="Proteomes" id="UP000886833"/>
    </source>
</evidence>
<organism evidence="1 2">
    <name type="scientific">Candidatus Onthousia faecipullorum</name>
    <dbReference type="NCBI Taxonomy" id="2840887"/>
    <lineage>
        <taxon>Bacteria</taxon>
        <taxon>Bacillati</taxon>
        <taxon>Bacillota</taxon>
        <taxon>Bacilli</taxon>
        <taxon>Candidatus Onthousia</taxon>
    </lineage>
</organism>
<proteinExistence type="predicted"/>
<protein>
    <submittedName>
        <fullName evidence="1">Uncharacterized protein</fullName>
    </submittedName>
</protein>
<evidence type="ECO:0000313" key="1">
    <source>
        <dbReference type="EMBL" id="HIT38138.1"/>
    </source>
</evidence>
<accession>A0A9D1GC55</accession>
<dbReference type="EMBL" id="DVKQ01000087">
    <property type="protein sequence ID" value="HIT38138.1"/>
    <property type="molecule type" value="Genomic_DNA"/>
</dbReference>
<reference evidence="1" key="1">
    <citation type="submission" date="2020-10" db="EMBL/GenBank/DDBJ databases">
        <authorList>
            <person name="Gilroy R."/>
        </authorList>
    </citation>
    <scope>NUCLEOTIDE SEQUENCE</scope>
    <source>
        <strain evidence="1">CHK195-26880</strain>
    </source>
</reference>
<dbReference type="Proteomes" id="UP000886833">
    <property type="component" value="Unassembled WGS sequence"/>
</dbReference>
<reference evidence="1" key="2">
    <citation type="journal article" date="2021" name="PeerJ">
        <title>Extensive microbial diversity within the chicken gut microbiome revealed by metagenomics and culture.</title>
        <authorList>
            <person name="Gilroy R."/>
            <person name="Ravi A."/>
            <person name="Getino M."/>
            <person name="Pursley I."/>
            <person name="Horton D.L."/>
            <person name="Alikhan N.F."/>
            <person name="Baker D."/>
            <person name="Gharbi K."/>
            <person name="Hall N."/>
            <person name="Watson M."/>
            <person name="Adriaenssens E.M."/>
            <person name="Foster-Nyarko E."/>
            <person name="Jarju S."/>
            <person name="Secka A."/>
            <person name="Antonio M."/>
            <person name="Oren A."/>
            <person name="Chaudhuri R.R."/>
            <person name="La Ragione R."/>
            <person name="Hildebrand F."/>
            <person name="Pallen M.J."/>
        </authorList>
    </citation>
    <scope>NUCLEOTIDE SEQUENCE</scope>
    <source>
        <strain evidence="1">CHK195-26880</strain>
    </source>
</reference>
<gene>
    <name evidence="1" type="ORF">IAB59_06665</name>
</gene>